<comment type="pathway">
    <text evidence="2 10">Amino-acid biosynthesis; L-tryptophan biosynthesis; L-tryptophan from chorismate: step 3/5.</text>
</comment>
<keyword evidence="13" id="KW-1185">Reference proteome</keyword>
<dbReference type="GO" id="GO:0000162">
    <property type="term" value="P:L-tryptophan biosynthetic process"/>
    <property type="evidence" value="ECO:0007669"/>
    <property type="project" value="UniProtKB-UniRule"/>
</dbReference>
<dbReference type="InterPro" id="IPR013785">
    <property type="entry name" value="Aldolase_TIM"/>
</dbReference>
<dbReference type="NCBIfam" id="NF002299">
    <property type="entry name" value="PRK01222.1-6"/>
    <property type="match status" value="1"/>
</dbReference>
<dbReference type="KEGG" id="cjap:GWK36_01150"/>
<dbReference type="Gene3D" id="3.20.20.70">
    <property type="entry name" value="Aldolase class I"/>
    <property type="match status" value="1"/>
</dbReference>
<keyword evidence="7 10" id="KW-0822">Tryptophan biosynthesis</keyword>
<evidence type="ECO:0000313" key="12">
    <source>
        <dbReference type="EMBL" id="QIK39045.1"/>
    </source>
</evidence>
<dbReference type="InterPro" id="IPR001240">
    <property type="entry name" value="PRAI_dom"/>
</dbReference>
<dbReference type="SUPFAM" id="SSF51366">
    <property type="entry name" value="Ribulose-phoshate binding barrel"/>
    <property type="match status" value="1"/>
</dbReference>
<gene>
    <name evidence="10" type="primary">trpF</name>
    <name evidence="12" type="ORF">GWK36_01150</name>
</gene>
<reference evidence="13" key="1">
    <citation type="submission" date="2020-01" db="EMBL/GenBank/DDBJ databases">
        <title>Caldichromatium gen. nov., sp. nov., a thermophilic purple sulfur bacterium member of the family Chromatiaceae isolated from Nakabusa hot spring, Japan.</title>
        <authorList>
            <person name="Saini M.K."/>
            <person name="Hanada S."/>
            <person name="Tank M."/>
        </authorList>
    </citation>
    <scope>NUCLEOTIDE SEQUENCE [LARGE SCALE GENOMIC DNA]</scope>
    <source>
        <strain evidence="13">No.7</strain>
    </source>
</reference>
<evidence type="ECO:0000256" key="8">
    <source>
        <dbReference type="ARBA" id="ARBA00023141"/>
    </source>
</evidence>
<dbReference type="NCBIfam" id="NF002298">
    <property type="entry name" value="PRK01222.1-4"/>
    <property type="match status" value="1"/>
</dbReference>
<dbReference type="HAMAP" id="MF_00135">
    <property type="entry name" value="PRAI"/>
    <property type="match status" value="1"/>
</dbReference>
<dbReference type="RefSeq" id="WP_166272328.1">
    <property type="nucleotide sequence ID" value="NZ_CP048029.1"/>
</dbReference>
<protein>
    <recommendedName>
        <fullName evidence="5 10">N-(5'-phosphoribosyl)anthranilate isomerase</fullName>
        <shortName evidence="10">PRAI</shortName>
        <ecNumber evidence="4 10">5.3.1.24</ecNumber>
    </recommendedName>
</protein>
<dbReference type="PANTHER" id="PTHR42894:SF1">
    <property type="entry name" value="N-(5'-PHOSPHORIBOSYL)ANTHRANILATE ISOMERASE"/>
    <property type="match status" value="1"/>
</dbReference>
<dbReference type="GO" id="GO:0004640">
    <property type="term" value="F:phosphoribosylanthranilate isomerase activity"/>
    <property type="evidence" value="ECO:0007669"/>
    <property type="project" value="UniProtKB-UniRule"/>
</dbReference>
<evidence type="ECO:0000256" key="7">
    <source>
        <dbReference type="ARBA" id="ARBA00022822"/>
    </source>
</evidence>
<feature type="domain" description="N-(5'phosphoribosyl) anthranilate isomerase (PRAI)" evidence="11">
    <location>
        <begin position="8"/>
        <end position="203"/>
    </location>
</feature>
<dbReference type="Proteomes" id="UP000502699">
    <property type="component" value="Chromosome"/>
</dbReference>
<evidence type="ECO:0000256" key="3">
    <source>
        <dbReference type="ARBA" id="ARBA00007571"/>
    </source>
</evidence>
<organism evidence="12 13">
    <name type="scientific">Caldichromatium japonicum</name>
    <dbReference type="NCBI Taxonomy" id="2699430"/>
    <lineage>
        <taxon>Bacteria</taxon>
        <taxon>Pseudomonadati</taxon>
        <taxon>Pseudomonadota</taxon>
        <taxon>Gammaproteobacteria</taxon>
        <taxon>Chromatiales</taxon>
        <taxon>Chromatiaceae</taxon>
        <taxon>Caldichromatium</taxon>
    </lineage>
</organism>
<keyword evidence="9 10" id="KW-0413">Isomerase</keyword>
<sequence>MQQPRTRVKICGITRSEDLEAAVAVGADAVGFVFYPPSPRAVGIEQAAALCQALKPFVSAVGLFVDARPEEIEAVLAQVPLDLLQFHGDEPPELCRRFGRRWIKAIRMRPDIDLEAEYARFVGTAGLLLDAYDPNRPGGTGQRFDWGLIPPRLASKIILAGGLDARNVAEAIAQVRPYGVDVSGGVERAKGIKDPERMASFMRAVRDGDRRRAGIS</sequence>
<accession>A0A6G7VGQ3</accession>
<evidence type="ECO:0000259" key="11">
    <source>
        <dbReference type="Pfam" id="PF00697"/>
    </source>
</evidence>
<keyword evidence="8 10" id="KW-0057">Aromatic amino acid biosynthesis</keyword>
<keyword evidence="6 10" id="KW-0028">Amino-acid biosynthesis</keyword>
<dbReference type="InterPro" id="IPR044643">
    <property type="entry name" value="TrpF_fam"/>
</dbReference>
<dbReference type="Pfam" id="PF00697">
    <property type="entry name" value="PRAI"/>
    <property type="match status" value="1"/>
</dbReference>
<dbReference type="UniPathway" id="UPA00035">
    <property type="reaction ID" value="UER00042"/>
</dbReference>
<evidence type="ECO:0000256" key="5">
    <source>
        <dbReference type="ARBA" id="ARBA00022272"/>
    </source>
</evidence>
<evidence type="ECO:0000256" key="2">
    <source>
        <dbReference type="ARBA" id="ARBA00004664"/>
    </source>
</evidence>
<evidence type="ECO:0000256" key="1">
    <source>
        <dbReference type="ARBA" id="ARBA00001164"/>
    </source>
</evidence>
<dbReference type="FunFam" id="3.20.20.70:FF:000075">
    <property type="entry name" value="Tryptophan biosynthesis protein TRP1"/>
    <property type="match status" value="1"/>
</dbReference>
<evidence type="ECO:0000256" key="4">
    <source>
        <dbReference type="ARBA" id="ARBA00012572"/>
    </source>
</evidence>
<name>A0A6G7VGQ3_9GAMM</name>
<comment type="similarity">
    <text evidence="3 10">Belongs to the TrpF family.</text>
</comment>
<proteinExistence type="inferred from homology"/>
<evidence type="ECO:0000256" key="10">
    <source>
        <dbReference type="HAMAP-Rule" id="MF_00135"/>
    </source>
</evidence>
<comment type="catalytic activity">
    <reaction evidence="1 10">
        <text>N-(5-phospho-beta-D-ribosyl)anthranilate = 1-(2-carboxyphenylamino)-1-deoxy-D-ribulose 5-phosphate</text>
        <dbReference type="Rhea" id="RHEA:21540"/>
        <dbReference type="ChEBI" id="CHEBI:18277"/>
        <dbReference type="ChEBI" id="CHEBI:58613"/>
        <dbReference type="EC" id="5.3.1.24"/>
    </reaction>
</comment>
<dbReference type="InterPro" id="IPR011060">
    <property type="entry name" value="RibuloseP-bd_barrel"/>
</dbReference>
<dbReference type="CDD" id="cd00405">
    <property type="entry name" value="PRAI"/>
    <property type="match status" value="1"/>
</dbReference>
<dbReference type="PANTHER" id="PTHR42894">
    <property type="entry name" value="N-(5'-PHOSPHORIBOSYL)ANTHRANILATE ISOMERASE"/>
    <property type="match status" value="1"/>
</dbReference>
<dbReference type="AlphaFoldDB" id="A0A6G7VGQ3"/>
<dbReference type="EC" id="5.3.1.24" evidence="4 10"/>
<evidence type="ECO:0000313" key="13">
    <source>
        <dbReference type="Proteomes" id="UP000502699"/>
    </source>
</evidence>
<evidence type="ECO:0000256" key="6">
    <source>
        <dbReference type="ARBA" id="ARBA00022605"/>
    </source>
</evidence>
<dbReference type="EMBL" id="CP048029">
    <property type="protein sequence ID" value="QIK39045.1"/>
    <property type="molecule type" value="Genomic_DNA"/>
</dbReference>
<evidence type="ECO:0000256" key="9">
    <source>
        <dbReference type="ARBA" id="ARBA00023235"/>
    </source>
</evidence>